<dbReference type="AlphaFoldDB" id="A0A7R9AKR4"/>
<accession>A0A7R9AKR4</accession>
<organism evidence="1">
    <name type="scientific">Timema shepardi</name>
    <name type="common">Walking stick</name>
    <dbReference type="NCBI Taxonomy" id="629360"/>
    <lineage>
        <taxon>Eukaryota</taxon>
        <taxon>Metazoa</taxon>
        <taxon>Ecdysozoa</taxon>
        <taxon>Arthropoda</taxon>
        <taxon>Hexapoda</taxon>
        <taxon>Insecta</taxon>
        <taxon>Pterygota</taxon>
        <taxon>Neoptera</taxon>
        <taxon>Polyneoptera</taxon>
        <taxon>Phasmatodea</taxon>
        <taxon>Timematodea</taxon>
        <taxon>Timematoidea</taxon>
        <taxon>Timematidae</taxon>
        <taxon>Timema</taxon>
    </lineage>
</organism>
<protein>
    <submittedName>
        <fullName evidence="1">Uncharacterized protein</fullName>
    </submittedName>
</protein>
<proteinExistence type="predicted"/>
<reference evidence="1" key="1">
    <citation type="submission" date="2020-11" db="EMBL/GenBank/DDBJ databases">
        <authorList>
            <person name="Tran Van P."/>
        </authorList>
    </citation>
    <scope>NUCLEOTIDE SEQUENCE</scope>
</reference>
<evidence type="ECO:0000313" key="1">
    <source>
        <dbReference type="EMBL" id="CAD7255902.1"/>
    </source>
</evidence>
<sequence length="260" mass="28707">MRGSEPAFVWGGRVENHLGTPSSPPVHPTEIRTSISPSSAVELNTTSALAKLHYRGGTPMTDIKELLISPRPTCGGIKPFRVEGGCVIAYLAISIDRSYGPDESRTSITDSDLFQGITFAWRESGKPFRKNHPSSPDRDLNLDLPVFSGRAQHEKRVSQLRHRGGAGDNPQKLPSIFKPQPLVEAHGEIWRSDTCVWESNSRKSSWADRQKFQSILVAGSLVMGSVTRIRTRGRFDVPLCRVTFELVPKELHSAAGRGRV</sequence>
<dbReference type="EMBL" id="OC000046">
    <property type="protein sequence ID" value="CAD7255902.1"/>
    <property type="molecule type" value="Genomic_DNA"/>
</dbReference>
<name>A0A7R9AKR4_TIMSH</name>
<gene>
    <name evidence="1" type="ORF">TSIB3V08_LOCUS193</name>
</gene>